<dbReference type="Pfam" id="PF01047">
    <property type="entry name" value="MarR"/>
    <property type="match status" value="1"/>
</dbReference>
<keyword evidence="1" id="KW-0805">Transcription regulation</keyword>
<evidence type="ECO:0000259" key="4">
    <source>
        <dbReference type="PROSITE" id="PS50995"/>
    </source>
</evidence>
<dbReference type="PROSITE" id="PS01117">
    <property type="entry name" value="HTH_MARR_1"/>
    <property type="match status" value="1"/>
</dbReference>
<dbReference type="PRINTS" id="PR00598">
    <property type="entry name" value="HTHMARR"/>
</dbReference>
<dbReference type="SMART" id="SM00347">
    <property type="entry name" value="HTH_MARR"/>
    <property type="match status" value="1"/>
</dbReference>
<protein>
    <submittedName>
        <fullName evidence="5">DNA-binding transcriptional regulator, MarR family</fullName>
    </submittedName>
</protein>
<evidence type="ECO:0000256" key="3">
    <source>
        <dbReference type="ARBA" id="ARBA00023163"/>
    </source>
</evidence>
<dbReference type="SUPFAM" id="SSF46785">
    <property type="entry name" value="Winged helix' DNA-binding domain"/>
    <property type="match status" value="1"/>
</dbReference>
<dbReference type="Gene3D" id="1.10.10.10">
    <property type="entry name" value="Winged helix-like DNA-binding domain superfamily/Winged helix DNA-binding domain"/>
    <property type="match status" value="1"/>
</dbReference>
<dbReference type="PANTHER" id="PTHR42756">
    <property type="entry name" value="TRANSCRIPTIONAL REGULATOR, MARR"/>
    <property type="match status" value="1"/>
</dbReference>
<keyword evidence="6" id="KW-1185">Reference proteome</keyword>
<keyword evidence="3" id="KW-0804">Transcription</keyword>
<name>A0A285PBN5_9HYPH</name>
<accession>A0A285PBN5</accession>
<dbReference type="PANTHER" id="PTHR42756:SF1">
    <property type="entry name" value="TRANSCRIPTIONAL REPRESSOR OF EMRAB OPERON"/>
    <property type="match status" value="1"/>
</dbReference>
<evidence type="ECO:0000256" key="2">
    <source>
        <dbReference type="ARBA" id="ARBA00023125"/>
    </source>
</evidence>
<reference evidence="5 6" key="1">
    <citation type="submission" date="2017-09" db="EMBL/GenBank/DDBJ databases">
        <authorList>
            <person name="Ehlers B."/>
            <person name="Leendertz F.H."/>
        </authorList>
    </citation>
    <scope>NUCLEOTIDE SEQUENCE [LARGE SCALE GENOMIC DNA]</scope>
    <source>
        <strain evidence="5 6">DSM 18289</strain>
    </source>
</reference>
<evidence type="ECO:0000313" key="5">
    <source>
        <dbReference type="EMBL" id="SNZ19139.1"/>
    </source>
</evidence>
<gene>
    <name evidence="5" type="ORF">SAMN06265368_2219</name>
</gene>
<sequence>MSFDHNSSAGYLVNHMARLFFEELRKRIEPLGIVPGQFPALLALWQKDGQTQKELVEALDVEQATMANTLNRMERDGLIIRKDHPTDGRAKIICLTDKAQSVRDDAYAYANSVNDIALADFTPEEREMFMHFMRRTIRALKAG</sequence>
<dbReference type="InterPro" id="IPR023187">
    <property type="entry name" value="Tscrpt_reg_MarR-type_CS"/>
</dbReference>
<evidence type="ECO:0000256" key="1">
    <source>
        <dbReference type="ARBA" id="ARBA00023015"/>
    </source>
</evidence>
<dbReference type="RefSeq" id="WP_097153507.1">
    <property type="nucleotide sequence ID" value="NZ_OBEL01000002.1"/>
</dbReference>
<organism evidence="5 6">
    <name type="scientific">Cohaesibacter gelatinilyticus</name>
    <dbReference type="NCBI Taxonomy" id="372072"/>
    <lineage>
        <taxon>Bacteria</taxon>
        <taxon>Pseudomonadati</taxon>
        <taxon>Pseudomonadota</taxon>
        <taxon>Alphaproteobacteria</taxon>
        <taxon>Hyphomicrobiales</taxon>
        <taxon>Cohaesibacteraceae</taxon>
    </lineage>
</organism>
<dbReference type="GO" id="GO:0003700">
    <property type="term" value="F:DNA-binding transcription factor activity"/>
    <property type="evidence" value="ECO:0007669"/>
    <property type="project" value="InterPro"/>
</dbReference>
<dbReference type="OrthoDB" id="511972at2"/>
<dbReference type="InterPro" id="IPR000835">
    <property type="entry name" value="HTH_MarR-typ"/>
</dbReference>
<evidence type="ECO:0000313" key="6">
    <source>
        <dbReference type="Proteomes" id="UP000219439"/>
    </source>
</evidence>
<dbReference type="GO" id="GO:0003677">
    <property type="term" value="F:DNA binding"/>
    <property type="evidence" value="ECO:0007669"/>
    <property type="project" value="UniProtKB-KW"/>
</dbReference>
<dbReference type="AlphaFoldDB" id="A0A285PBN5"/>
<dbReference type="InterPro" id="IPR036388">
    <property type="entry name" value="WH-like_DNA-bd_sf"/>
</dbReference>
<proteinExistence type="predicted"/>
<dbReference type="Proteomes" id="UP000219439">
    <property type="component" value="Unassembled WGS sequence"/>
</dbReference>
<keyword evidence="2 5" id="KW-0238">DNA-binding</keyword>
<dbReference type="PROSITE" id="PS50995">
    <property type="entry name" value="HTH_MARR_2"/>
    <property type="match status" value="1"/>
</dbReference>
<dbReference type="EMBL" id="OBEL01000002">
    <property type="protein sequence ID" value="SNZ19139.1"/>
    <property type="molecule type" value="Genomic_DNA"/>
</dbReference>
<dbReference type="InterPro" id="IPR036390">
    <property type="entry name" value="WH_DNA-bd_sf"/>
</dbReference>
<feature type="domain" description="HTH marR-type" evidence="4">
    <location>
        <begin position="6"/>
        <end position="138"/>
    </location>
</feature>